<sequence>MTISHPALKVHLRLPCPENFPVFPEDQLGQVRREDLVGPLPQDILPGHVHEVGECLVDLEKPGLAVLEDKGDRNSGEDLLLEFELVLQLLLQLFPLRYIGEVAEPQESAVRLLRRRRRPFDTEPAALGKFKTEFAPPGILFFNGIPERPDDPGKVAGRDVPEKLLPVHRCMAGTEAEAGGQGSADAGDRLFAGRLPPHLEEHPREGG</sequence>
<feature type="compositionally biased region" description="Basic and acidic residues" evidence="1">
    <location>
        <begin position="197"/>
        <end position="207"/>
    </location>
</feature>
<proteinExistence type="predicted"/>
<organism evidence="2">
    <name type="scientific">bioreactor metagenome</name>
    <dbReference type="NCBI Taxonomy" id="1076179"/>
    <lineage>
        <taxon>unclassified sequences</taxon>
        <taxon>metagenomes</taxon>
        <taxon>ecological metagenomes</taxon>
    </lineage>
</organism>
<reference evidence="2" key="1">
    <citation type="submission" date="2019-08" db="EMBL/GenBank/DDBJ databases">
        <authorList>
            <person name="Kucharzyk K."/>
            <person name="Murdoch R.W."/>
            <person name="Higgins S."/>
            <person name="Loffler F."/>
        </authorList>
    </citation>
    <scope>NUCLEOTIDE SEQUENCE</scope>
</reference>
<dbReference type="EMBL" id="VSSQ01001838">
    <property type="protein sequence ID" value="MPM11500.1"/>
    <property type="molecule type" value="Genomic_DNA"/>
</dbReference>
<evidence type="ECO:0000313" key="2">
    <source>
        <dbReference type="EMBL" id="MPM11500.1"/>
    </source>
</evidence>
<evidence type="ECO:0000256" key="1">
    <source>
        <dbReference type="SAM" id="MobiDB-lite"/>
    </source>
</evidence>
<comment type="caution">
    <text evidence="2">The sequence shown here is derived from an EMBL/GenBank/DDBJ whole genome shotgun (WGS) entry which is preliminary data.</text>
</comment>
<accession>A0A644X5R3</accession>
<protein>
    <submittedName>
        <fullName evidence="2">Uncharacterized protein</fullName>
    </submittedName>
</protein>
<gene>
    <name evidence="2" type="ORF">SDC9_57846</name>
</gene>
<feature type="region of interest" description="Disordered" evidence="1">
    <location>
        <begin position="172"/>
        <end position="207"/>
    </location>
</feature>
<name>A0A644X5R3_9ZZZZ</name>
<dbReference type="AlphaFoldDB" id="A0A644X5R3"/>